<sequence>MANGDDRTQNIPVKLKNGRIIRVEVTQTGREDVALGAASEFEEVTDALEGIVEAIAETINQANPTKATVKFGLEIAVESGNLIAILGKGSTKANLEIALEWTKEEGSGKIIG</sequence>
<name>A0ABR8C622_9CYAN</name>
<accession>A0ABR8C622</accession>
<protein>
    <recommendedName>
        <fullName evidence="1">Trypsin-co-occurring domain-containing protein</fullName>
    </recommendedName>
</protein>
<evidence type="ECO:0000259" key="1">
    <source>
        <dbReference type="Pfam" id="PF19493"/>
    </source>
</evidence>
<reference evidence="2 3" key="1">
    <citation type="journal article" date="2020" name="ISME J.">
        <title>Comparative genomics reveals insights into cyanobacterial evolution and habitat adaptation.</title>
        <authorList>
            <person name="Chen M.Y."/>
            <person name="Teng W.K."/>
            <person name="Zhao L."/>
            <person name="Hu C.X."/>
            <person name="Zhou Y.K."/>
            <person name="Han B.P."/>
            <person name="Song L.R."/>
            <person name="Shu W.S."/>
        </authorList>
    </citation>
    <scope>NUCLEOTIDE SEQUENCE [LARGE SCALE GENOMIC DNA]</scope>
    <source>
        <strain evidence="2 3">FACHB-1050</strain>
    </source>
</reference>
<keyword evidence="3" id="KW-1185">Reference proteome</keyword>
<dbReference type="Pfam" id="PF19493">
    <property type="entry name" value="Trypco1"/>
    <property type="match status" value="1"/>
</dbReference>
<gene>
    <name evidence="2" type="ORF">H6G05_02190</name>
</gene>
<feature type="domain" description="Trypsin-co-occurring" evidence="1">
    <location>
        <begin position="14"/>
        <end position="103"/>
    </location>
</feature>
<evidence type="ECO:0000313" key="3">
    <source>
        <dbReference type="Proteomes" id="UP000618445"/>
    </source>
</evidence>
<dbReference type="EMBL" id="JACJQY010000002">
    <property type="protein sequence ID" value="MBD2315658.1"/>
    <property type="molecule type" value="Genomic_DNA"/>
</dbReference>
<proteinExistence type="predicted"/>
<organism evidence="2 3">
    <name type="scientific">Phormidium tenue FACHB-1050</name>
    <dbReference type="NCBI Taxonomy" id="2692857"/>
    <lineage>
        <taxon>Bacteria</taxon>
        <taxon>Bacillati</taxon>
        <taxon>Cyanobacteriota</taxon>
        <taxon>Cyanophyceae</taxon>
        <taxon>Oscillatoriophycideae</taxon>
        <taxon>Oscillatoriales</taxon>
        <taxon>Oscillatoriaceae</taxon>
        <taxon>Phormidium</taxon>
    </lineage>
</organism>
<comment type="caution">
    <text evidence="2">The sequence shown here is derived from an EMBL/GenBank/DDBJ whole genome shotgun (WGS) entry which is preliminary data.</text>
</comment>
<dbReference type="NCBIfam" id="NF041216">
    <property type="entry name" value="CU044_2847_fam"/>
    <property type="match status" value="1"/>
</dbReference>
<dbReference type="RefSeq" id="WP_190575934.1">
    <property type="nucleotide sequence ID" value="NZ_CAWPQU010000012.1"/>
</dbReference>
<dbReference type="InterPro" id="IPR045794">
    <property type="entry name" value="Trypco1"/>
</dbReference>
<evidence type="ECO:0000313" key="2">
    <source>
        <dbReference type="EMBL" id="MBD2315658.1"/>
    </source>
</evidence>
<dbReference type="Proteomes" id="UP000618445">
    <property type="component" value="Unassembled WGS sequence"/>
</dbReference>